<accession>A0A151RRN6</accession>
<keyword evidence="3" id="KW-1185">Reference proteome</keyword>
<dbReference type="Pfam" id="PF13976">
    <property type="entry name" value="gag_pre-integrs"/>
    <property type="match status" value="1"/>
</dbReference>
<feature type="domain" description="GAG-pre-integrase" evidence="1">
    <location>
        <begin position="9"/>
        <end position="75"/>
    </location>
</feature>
<reference evidence="2" key="1">
    <citation type="journal article" date="2012" name="Nat. Biotechnol.">
        <title>Draft genome sequence of pigeonpea (Cajanus cajan), an orphan legume crop of resource-poor farmers.</title>
        <authorList>
            <person name="Varshney R.K."/>
            <person name="Chen W."/>
            <person name="Li Y."/>
            <person name="Bharti A.K."/>
            <person name="Saxena R.K."/>
            <person name="Schlueter J.A."/>
            <person name="Donoghue M.T."/>
            <person name="Azam S."/>
            <person name="Fan G."/>
            <person name="Whaley A.M."/>
            <person name="Farmer A.D."/>
            <person name="Sheridan J."/>
            <person name="Iwata A."/>
            <person name="Tuteja R."/>
            <person name="Penmetsa R.V."/>
            <person name="Wu W."/>
            <person name="Upadhyaya H.D."/>
            <person name="Yang S.P."/>
            <person name="Shah T."/>
            <person name="Saxena K.B."/>
            <person name="Michael T."/>
            <person name="McCombie W.R."/>
            <person name="Yang B."/>
            <person name="Zhang G."/>
            <person name="Yang H."/>
            <person name="Wang J."/>
            <person name="Spillane C."/>
            <person name="Cook D.R."/>
            <person name="May G.D."/>
            <person name="Xu X."/>
            <person name="Jackson S.A."/>
        </authorList>
    </citation>
    <scope>NUCLEOTIDE SEQUENCE [LARGE SCALE GENOMIC DNA]</scope>
</reference>
<evidence type="ECO:0000259" key="1">
    <source>
        <dbReference type="Pfam" id="PF13976"/>
    </source>
</evidence>
<dbReference type="AlphaFoldDB" id="A0A151RRN6"/>
<organism evidence="2 3">
    <name type="scientific">Cajanus cajan</name>
    <name type="common">Pigeon pea</name>
    <name type="synonym">Cajanus indicus</name>
    <dbReference type="NCBI Taxonomy" id="3821"/>
    <lineage>
        <taxon>Eukaryota</taxon>
        <taxon>Viridiplantae</taxon>
        <taxon>Streptophyta</taxon>
        <taxon>Embryophyta</taxon>
        <taxon>Tracheophyta</taxon>
        <taxon>Spermatophyta</taxon>
        <taxon>Magnoliopsida</taxon>
        <taxon>eudicotyledons</taxon>
        <taxon>Gunneridae</taxon>
        <taxon>Pentapetalae</taxon>
        <taxon>rosids</taxon>
        <taxon>fabids</taxon>
        <taxon>Fabales</taxon>
        <taxon>Fabaceae</taxon>
        <taxon>Papilionoideae</taxon>
        <taxon>50 kb inversion clade</taxon>
        <taxon>NPAAA clade</taxon>
        <taxon>indigoferoid/millettioid clade</taxon>
        <taxon>Phaseoleae</taxon>
        <taxon>Cajanus</taxon>
    </lineage>
</organism>
<evidence type="ECO:0000313" key="2">
    <source>
        <dbReference type="EMBL" id="KYP45202.1"/>
    </source>
</evidence>
<protein>
    <recommendedName>
        <fullName evidence="1">GAG-pre-integrase domain-containing protein</fullName>
    </recommendedName>
</protein>
<dbReference type="Gramene" id="C.cajan_38673.t">
    <property type="protein sequence ID" value="C.cajan_38673.t.cds1"/>
    <property type="gene ID" value="C.cajan_38673"/>
</dbReference>
<dbReference type="InterPro" id="IPR025724">
    <property type="entry name" value="GAG-pre-integrase_dom"/>
</dbReference>
<sequence>MMRGIKRHGLYSLEVETVTAFAITITTKTVLKVEIWHMRLGHVSEKGLIELGKQNLLCWDKVGKLRFCERCVYDKTCMVKFNTRQQRTKGFLDYVHGDLWGPSRTLSHSGARCDTLYPNINIQ</sequence>
<dbReference type="EMBL" id="KQ483598">
    <property type="protein sequence ID" value="KYP45202.1"/>
    <property type="molecule type" value="Genomic_DNA"/>
</dbReference>
<name>A0A151RRN6_CAJCA</name>
<dbReference type="Proteomes" id="UP000075243">
    <property type="component" value="Unassembled WGS sequence"/>
</dbReference>
<gene>
    <name evidence="2" type="ORF">KK1_033260</name>
</gene>
<proteinExistence type="predicted"/>
<evidence type="ECO:0000313" key="3">
    <source>
        <dbReference type="Proteomes" id="UP000075243"/>
    </source>
</evidence>